<feature type="transmembrane region" description="Helical" evidence="1">
    <location>
        <begin position="64"/>
        <end position="85"/>
    </location>
</feature>
<feature type="transmembrane region" description="Helical" evidence="1">
    <location>
        <begin position="36"/>
        <end position="58"/>
    </location>
</feature>
<evidence type="ECO:0000256" key="1">
    <source>
        <dbReference type="SAM" id="Phobius"/>
    </source>
</evidence>
<proteinExistence type="predicted"/>
<protein>
    <submittedName>
        <fullName evidence="2">Uncharacterized protein</fullName>
    </submittedName>
</protein>
<name>A0A1G9I5L4_9FLAO</name>
<accession>A0A1G9I5L4</accession>
<organism evidence="2 3">
    <name type="scientific">Kriegella aquimaris</name>
    <dbReference type="NCBI Taxonomy" id="192904"/>
    <lineage>
        <taxon>Bacteria</taxon>
        <taxon>Pseudomonadati</taxon>
        <taxon>Bacteroidota</taxon>
        <taxon>Flavobacteriia</taxon>
        <taxon>Flavobacteriales</taxon>
        <taxon>Flavobacteriaceae</taxon>
        <taxon>Kriegella</taxon>
    </lineage>
</organism>
<keyword evidence="1" id="KW-1133">Transmembrane helix</keyword>
<dbReference type="AlphaFoldDB" id="A0A1G9I5L4"/>
<dbReference type="STRING" id="192904.SAMN04488514_1017"/>
<sequence length="93" mass="10656">MVLISYINAVMVIGILVFWTINSLPIKQPNFEFRELFVIGLEVCILIFALYSIIGFYNKTLVKAVNYIGFGIHLLATTGLLYYLATFKLNRLF</sequence>
<evidence type="ECO:0000313" key="3">
    <source>
        <dbReference type="Proteomes" id="UP000199440"/>
    </source>
</evidence>
<dbReference type="Proteomes" id="UP000199440">
    <property type="component" value="Unassembled WGS sequence"/>
</dbReference>
<keyword evidence="1" id="KW-0812">Transmembrane</keyword>
<gene>
    <name evidence="2" type="ORF">SAMN04488514_1017</name>
</gene>
<evidence type="ECO:0000313" key="2">
    <source>
        <dbReference type="EMBL" id="SDL20538.1"/>
    </source>
</evidence>
<reference evidence="2 3" key="1">
    <citation type="submission" date="2016-10" db="EMBL/GenBank/DDBJ databases">
        <authorList>
            <person name="de Groot N.N."/>
        </authorList>
    </citation>
    <scope>NUCLEOTIDE SEQUENCE [LARGE SCALE GENOMIC DNA]</scope>
    <source>
        <strain evidence="2 3">DSM 19886</strain>
    </source>
</reference>
<dbReference type="EMBL" id="FNGV01000001">
    <property type="protein sequence ID" value="SDL20538.1"/>
    <property type="molecule type" value="Genomic_DNA"/>
</dbReference>
<keyword evidence="1" id="KW-0472">Membrane</keyword>
<keyword evidence="3" id="KW-1185">Reference proteome</keyword>
<feature type="transmembrane region" description="Helical" evidence="1">
    <location>
        <begin position="6"/>
        <end position="24"/>
    </location>
</feature>